<dbReference type="EMBL" id="JAMTCC010000014">
    <property type="protein sequence ID" value="MCT7945664.1"/>
    <property type="molecule type" value="Genomic_DNA"/>
</dbReference>
<evidence type="ECO:0000256" key="1">
    <source>
        <dbReference type="SAM" id="MobiDB-lite"/>
    </source>
</evidence>
<dbReference type="Proteomes" id="UP001155604">
    <property type="component" value="Unassembled WGS sequence"/>
</dbReference>
<keyword evidence="3" id="KW-1185">Reference proteome</keyword>
<accession>A0A9X3AZ79</accession>
<comment type="caution">
    <text evidence="2">The sequence shown here is derived from an EMBL/GenBank/DDBJ whole genome shotgun (WGS) entry which is preliminary data.</text>
</comment>
<sequence>MFTDTNPYFSVPHPFTAYLSLWPSSEPLPSEMALRSMQSLGIQLLSEVKTLEANCLLQLRHLDNDAKVVVDFLKLQSRKVDLVLQHVLEKETQEGEKCIGNQFGGSGLRLLTPTALDIGSNYKITLFIHDELVAILCFGKVTASTAQKKLSTECSADSDTNSGDTQNAEQHTQAELHSPATQWQTDFEFSQILEADVEQLVKASLNVQQKQLKLRKLARDERQ</sequence>
<organism evidence="2 3">
    <name type="scientific">Shewanella septentrionalis</name>
    <dbReference type="NCBI Taxonomy" id="2952223"/>
    <lineage>
        <taxon>Bacteria</taxon>
        <taxon>Pseudomonadati</taxon>
        <taxon>Pseudomonadota</taxon>
        <taxon>Gammaproteobacteria</taxon>
        <taxon>Alteromonadales</taxon>
        <taxon>Shewanellaceae</taxon>
        <taxon>Shewanella</taxon>
    </lineage>
</organism>
<gene>
    <name evidence="2" type="ORF">NE536_09835</name>
</gene>
<evidence type="ECO:0000313" key="3">
    <source>
        <dbReference type="Proteomes" id="UP001155604"/>
    </source>
</evidence>
<protein>
    <submittedName>
        <fullName evidence="2">Uncharacterized protein</fullName>
    </submittedName>
</protein>
<name>A0A9X3AZ79_9GAMM</name>
<proteinExistence type="predicted"/>
<reference evidence="2" key="1">
    <citation type="journal article" date="2023" name="Int. J. Syst. Evol. Microbiol.">
        <title>&lt;i&gt;Shewanella septentrionalis&lt;/i&gt; sp. nov. and &lt;i&gt;Shewanella holmiensis&lt;/i&gt; sp. nov., isolated from Baltic Sea water and sediments.</title>
        <authorList>
            <person name="Martin-Rodriguez A.J."/>
            <person name="Thorell K."/>
            <person name="Joffre E."/>
            <person name="Jensie-Markopoulos S."/>
            <person name="Moore E.R.B."/>
            <person name="Sjoling A."/>
        </authorList>
    </citation>
    <scope>NUCLEOTIDE SEQUENCE</scope>
    <source>
        <strain evidence="2">SP1W3</strain>
    </source>
</reference>
<dbReference type="AlphaFoldDB" id="A0A9X3AZ79"/>
<dbReference type="RefSeq" id="WP_261272592.1">
    <property type="nucleotide sequence ID" value="NZ_JAMTCC010000014.1"/>
</dbReference>
<feature type="region of interest" description="Disordered" evidence="1">
    <location>
        <begin position="154"/>
        <end position="180"/>
    </location>
</feature>
<evidence type="ECO:0000313" key="2">
    <source>
        <dbReference type="EMBL" id="MCT7945664.1"/>
    </source>
</evidence>